<dbReference type="InterPro" id="IPR011990">
    <property type="entry name" value="TPR-like_helical_dom_sf"/>
</dbReference>
<feature type="domain" description="CS" evidence="12">
    <location>
        <begin position="3"/>
        <end position="87"/>
    </location>
</feature>
<dbReference type="InterPro" id="IPR037894">
    <property type="entry name" value="CS_DYX1C1"/>
</dbReference>
<dbReference type="GO" id="GO:0007399">
    <property type="term" value="P:nervous system development"/>
    <property type="evidence" value="ECO:0007669"/>
    <property type="project" value="UniProtKB-KW"/>
</dbReference>
<dbReference type="Gene3D" id="2.60.40.790">
    <property type="match status" value="1"/>
</dbReference>
<dbReference type="Gene3D" id="1.25.40.10">
    <property type="entry name" value="Tetratricopeptide repeat domain"/>
    <property type="match status" value="1"/>
</dbReference>
<evidence type="ECO:0000256" key="3">
    <source>
        <dbReference type="ARBA" id="ARBA00022490"/>
    </source>
</evidence>
<keyword evidence="4" id="KW-0677">Repeat</keyword>
<protein>
    <recommendedName>
        <fullName evidence="10">Dynein axonemal assembly factor 4</fullName>
    </recommendedName>
</protein>
<dbReference type="AlphaFoldDB" id="A0ABD0K6A0"/>
<dbReference type="GO" id="GO:0005634">
    <property type="term" value="C:nucleus"/>
    <property type="evidence" value="ECO:0007669"/>
    <property type="project" value="UniProtKB-SubCell"/>
</dbReference>
<evidence type="ECO:0000256" key="2">
    <source>
        <dbReference type="ARBA" id="ARBA00004487"/>
    </source>
</evidence>
<dbReference type="FunFam" id="1.25.40.10:FF:000176">
    <property type="entry name" value="dynein assembly factor 4, axonemal isoform X1"/>
    <property type="match status" value="1"/>
</dbReference>
<dbReference type="Proteomes" id="UP001519460">
    <property type="component" value="Unassembled WGS sequence"/>
</dbReference>
<reference evidence="13 14" key="1">
    <citation type="journal article" date="2023" name="Sci. Data">
        <title>Genome assembly of the Korean intertidal mud-creeper Batillaria attramentaria.</title>
        <authorList>
            <person name="Patra A.K."/>
            <person name="Ho P.T."/>
            <person name="Jun S."/>
            <person name="Lee S.J."/>
            <person name="Kim Y."/>
            <person name="Won Y.J."/>
        </authorList>
    </citation>
    <scope>NUCLEOTIDE SEQUENCE [LARGE SCALE GENOMIC DNA]</scope>
    <source>
        <strain evidence="13">Wonlab-2016</strain>
    </source>
</reference>
<dbReference type="SMART" id="SM00028">
    <property type="entry name" value="TPR"/>
    <property type="match status" value="3"/>
</dbReference>
<sequence length="394" mass="45342">MPLLVKDYVWEETDQNVFITVPLKGVKANKVDILSSEEYLKVSYPPYLFECLLFAPVDDVAGTAQIGNGAVVFKLHKKEPCLWENKEVMKAKREEAIEITQKRTEEDLKRKAETKREHEKLAINEMIKIEDQERNRIDSRKQAERDKATADLEAWKEEQRRLAEQEKERILTVSKTKVFFIFTVVRGGNIFTEAADEMGGVPKRASGKIEIRFTERAFPTPVRESTAHLEDEWLKKQAEARKIAEIEDSDLTEEERNPQFLRDKGNSFFAAGNFQAAVNVYTHALRLNPKMPSLYSNRAACHLKLRNLFKCIEDCSKAMDLLTPAVPQNAASRLKALVRRGTAFCELEMYIEGLQDYEAALKIDPNNEQLKIRHVHHGNPQQERACVRAHVRVF</sequence>
<evidence type="ECO:0000256" key="10">
    <source>
        <dbReference type="ARBA" id="ARBA00024430"/>
    </source>
</evidence>
<keyword evidence="7" id="KW-0539">Nucleus</keyword>
<dbReference type="FunFam" id="2.60.40.790:FF:000015">
    <property type="entry name" value="dynein assembly factor 4, axonemal isoform X1"/>
    <property type="match status" value="1"/>
</dbReference>
<keyword evidence="14" id="KW-1185">Reference proteome</keyword>
<dbReference type="PROSITE" id="PS51203">
    <property type="entry name" value="CS"/>
    <property type="match status" value="1"/>
</dbReference>
<keyword evidence="5 11" id="KW-0802">TPR repeat</keyword>
<feature type="non-terminal residue" evidence="13">
    <location>
        <position position="394"/>
    </location>
</feature>
<keyword evidence="8" id="KW-0966">Cell projection</keyword>
<dbReference type="GO" id="GO:0043005">
    <property type="term" value="C:neuron projection"/>
    <property type="evidence" value="ECO:0007669"/>
    <property type="project" value="UniProtKB-SubCell"/>
</dbReference>
<evidence type="ECO:0000313" key="13">
    <source>
        <dbReference type="EMBL" id="KAK7482622.1"/>
    </source>
</evidence>
<dbReference type="PANTHER" id="PTHR46492">
    <property type="entry name" value="DYNEIN ASSEMBLY FACTOR 4, AXONEMAL"/>
    <property type="match status" value="1"/>
</dbReference>
<evidence type="ECO:0000256" key="1">
    <source>
        <dbReference type="ARBA" id="ARBA00004123"/>
    </source>
</evidence>
<name>A0ABD0K6A0_9CAEN</name>
<dbReference type="GO" id="GO:0120293">
    <property type="term" value="C:dynein axonemal particle"/>
    <property type="evidence" value="ECO:0007669"/>
    <property type="project" value="UniProtKB-SubCell"/>
</dbReference>
<proteinExistence type="predicted"/>
<evidence type="ECO:0000259" key="12">
    <source>
        <dbReference type="PROSITE" id="PS51203"/>
    </source>
</evidence>
<dbReference type="SUPFAM" id="SSF49764">
    <property type="entry name" value="HSP20-like chaperones"/>
    <property type="match status" value="1"/>
</dbReference>
<feature type="repeat" description="TPR" evidence="11">
    <location>
        <begin position="258"/>
        <end position="291"/>
    </location>
</feature>
<dbReference type="EMBL" id="JACVVK020000241">
    <property type="protein sequence ID" value="KAK7482622.1"/>
    <property type="molecule type" value="Genomic_DNA"/>
</dbReference>
<dbReference type="CDD" id="cd06469">
    <property type="entry name" value="p23_DYX1C1_like"/>
    <property type="match status" value="1"/>
</dbReference>
<dbReference type="PANTHER" id="PTHR46492:SF1">
    <property type="entry name" value="DYNEIN AXONEMAL ASSEMBLY FACTOR 4"/>
    <property type="match status" value="1"/>
</dbReference>
<dbReference type="InterPro" id="IPR007052">
    <property type="entry name" value="CS_dom"/>
</dbReference>
<evidence type="ECO:0000256" key="8">
    <source>
        <dbReference type="ARBA" id="ARBA00023273"/>
    </source>
</evidence>
<evidence type="ECO:0000256" key="11">
    <source>
        <dbReference type="PROSITE-ProRule" id="PRU00339"/>
    </source>
</evidence>
<keyword evidence="6" id="KW-0524">Neurogenesis</keyword>
<evidence type="ECO:0000256" key="9">
    <source>
        <dbReference type="ARBA" id="ARBA00024190"/>
    </source>
</evidence>
<keyword evidence="3" id="KW-0963">Cytoplasm</keyword>
<dbReference type="InterPro" id="IPR052004">
    <property type="entry name" value="Dynein_assembly_factor_4"/>
</dbReference>
<evidence type="ECO:0000256" key="6">
    <source>
        <dbReference type="ARBA" id="ARBA00022902"/>
    </source>
</evidence>
<evidence type="ECO:0000256" key="4">
    <source>
        <dbReference type="ARBA" id="ARBA00022737"/>
    </source>
</evidence>
<dbReference type="Pfam" id="PF13414">
    <property type="entry name" value="TPR_11"/>
    <property type="match status" value="1"/>
</dbReference>
<dbReference type="Pfam" id="PF04969">
    <property type="entry name" value="CS"/>
    <property type="match status" value="1"/>
</dbReference>
<comment type="caution">
    <text evidence="13">The sequence shown here is derived from an EMBL/GenBank/DDBJ whole genome shotgun (WGS) entry which is preliminary data.</text>
</comment>
<feature type="repeat" description="TPR" evidence="11">
    <location>
        <begin position="334"/>
        <end position="367"/>
    </location>
</feature>
<evidence type="ECO:0000256" key="5">
    <source>
        <dbReference type="ARBA" id="ARBA00022803"/>
    </source>
</evidence>
<evidence type="ECO:0000313" key="14">
    <source>
        <dbReference type="Proteomes" id="UP001519460"/>
    </source>
</evidence>
<organism evidence="13 14">
    <name type="scientific">Batillaria attramentaria</name>
    <dbReference type="NCBI Taxonomy" id="370345"/>
    <lineage>
        <taxon>Eukaryota</taxon>
        <taxon>Metazoa</taxon>
        <taxon>Spiralia</taxon>
        <taxon>Lophotrochozoa</taxon>
        <taxon>Mollusca</taxon>
        <taxon>Gastropoda</taxon>
        <taxon>Caenogastropoda</taxon>
        <taxon>Sorbeoconcha</taxon>
        <taxon>Cerithioidea</taxon>
        <taxon>Batillariidae</taxon>
        <taxon>Batillaria</taxon>
    </lineage>
</organism>
<dbReference type="InterPro" id="IPR008978">
    <property type="entry name" value="HSP20-like_chaperone"/>
</dbReference>
<dbReference type="SUPFAM" id="SSF48452">
    <property type="entry name" value="TPR-like"/>
    <property type="match status" value="1"/>
</dbReference>
<comment type="subcellular location">
    <subcellularLocation>
        <location evidence="2">Cell projection</location>
        <location evidence="2">Neuron projection</location>
    </subcellularLocation>
    <subcellularLocation>
        <location evidence="9">Dynein axonemal particle</location>
    </subcellularLocation>
    <subcellularLocation>
        <location evidence="1">Nucleus</location>
    </subcellularLocation>
</comment>
<dbReference type="InterPro" id="IPR019734">
    <property type="entry name" value="TPR_rpt"/>
</dbReference>
<accession>A0ABD0K6A0</accession>
<dbReference type="PROSITE" id="PS50005">
    <property type="entry name" value="TPR"/>
    <property type="match status" value="2"/>
</dbReference>
<evidence type="ECO:0000256" key="7">
    <source>
        <dbReference type="ARBA" id="ARBA00023242"/>
    </source>
</evidence>
<gene>
    <name evidence="13" type="ORF">BaRGS_00026121</name>
</gene>